<feature type="region of interest" description="Disordered" evidence="1">
    <location>
        <begin position="217"/>
        <end position="262"/>
    </location>
</feature>
<evidence type="ECO:0000259" key="2">
    <source>
        <dbReference type="Pfam" id="PF20149"/>
    </source>
</evidence>
<feature type="compositionally biased region" description="Polar residues" evidence="1">
    <location>
        <begin position="304"/>
        <end position="321"/>
    </location>
</feature>
<dbReference type="Proteomes" id="UP000602905">
    <property type="component" value="Unassembled WGS sequence"/>
</dbReference>
<sequence length="949" mass="103580">MLDTTSRQTKLTNNTRLSERSLRTNPRRSKRAEQNDKAMATLNLRRETSVRRSNVRQQYKALSRSQLGPGSEDDADKSDELSAYDDEDGTDEQKNPTAAKLTKTKSGVSTSKKSGATSTAQGVPAAIKHSLHQNASVQDENALKSELIARIAMRDRRADHFSFTLKKLKTIWENGKTRSTAAQACATQDDKLQDMGTVDADEPSKAKGPMLARKVTKLNGNGDQTGRSPGLPKVYTQSNRATGSFQRIQKPSASKTYQNPARASSISTVLSARSSSPNFSRASLPSVVSSRASSRYLSLPPPKQQKTPATSNPHRSTSLKQPNKFAPTKGTVDKPRGSQKLSSNVVHTGSNANIQWDVDSAEEEEEYRAIDQDQDETLYNLGETSCDEGKPKKTGKSKSSDYQGPARDILDATLDKVFAVLLATGFFMDPMELDVLIARTWRYCANKLVNDPSLNCHCLSLNKLRAIKYRISGWQGKLKDAIKAKIHVAYDLQGSQSQVKQTAGGLLPHEFHRRPGAKPRTGHYEHPFLQTACNSTIFTKRLGKPPIAVKFSKMFTEMPLATIALICAMIHFLLKTLCTGEEYEKIVVRNMTEKFYLDHLQSLQNLEKVDPDAICRIRVGMFQRGIEQVPVKVSAAPEPTSNLSSGVLSIADIVCSKPKHVGEDTEEYEDPAPVQPKHQIVHDSEEEDDVGGSELEGGEQEGKREGGRKMEGQGGGEGDGERSEGEGEGVDNVEQGGMGDGEEDEDEGKGEGEVVGKGKGKGRSKGGSGRGSRGRGAGKGKGEGKGARESVLMKGKGVPLSGMPDEDGRHARRTTRTTKSQTVFNPTPGTTHQLDIPPLSSSTKRQTRPKMRPPPFPAPVADNAPESETEQRETRDGTRRRGCQEEIGPQGDSVRRSLRKRKDQEQDRAQSKEATNGRKRKGCGSTDNGASESTGSPKQKQRRCTTAKA</sequence>
<feature type="region of interest" description="Disordered" evidence="1">
    <location>
        <begin position="660"/>
        <end position="949"/>
    </location>
</feature>
<organism evidence="3 4">
    <name type="scientific">Rhizoctonia solani</name>
    <dbReference type="NCBI Taxonomy" id="456999"/>
    <lineage>
        <taxon>Eukaryota</taxon>
        <taxon>Fungi</taxon>
        <taxon>Dikarya</taxon>
        <taxon>Basidiomycota</taxon>
        <taxon>Agaricomycotina</taxon>
        <taxon>Agaricomycetes</taxon>
        <taxon>Cantharellales</taxon>
        <taxon>Ceratobasidiaceae</taxon>
        <taxon>Rhizoctonia</taxon>
    </lineage>
</organism>
<protein>
    <recommendedName>
        <fullName evidence="2">DUF6532 domain-containing protein</fullName>
    </recommendedName>
</protein>
<feature type="compositionally biased region" description="Polar residues" evidence="1">
    <location>
        <begin position="925"/>
        <end position="938"/>
    </location>
</feature>
<feature type="region of interest" description="Disordered" evidence="1">
    <location>
        <begin position="268"/>
        <end position="287"/>
    </location>
</feature>
<feature type="compositionally biased region" description="Acidic residues" evidence="1">
    <location>
        <begin position="684"/>
        <end position="699"/>
    </location>
</feature>
<feature type="compositionally biased region" description="Basic and acidic residues" evidence="1">
    <location>
        <begin position="902"/>
        <end position="911"/>
    </location>
</feature>
<feature type="domain" description="DUF6532" evidence="2">
    <location>
        <begin position="421"/>
        <end position="605"/>
    </location>
</feature>
<feature type="region of interest" description="Disordered" evidence="1">
    <location>
        <begin position="1"/>
        <end position="123"/>
    </location>
</feature>
<feature type="compositionally biased region" description="Basic residues" evidence="1">
    <location>
        <begin position="939"/>
        <end position="949"/>
    </location>
</feature>
<gene>
    <name evidence="3" type="ORF">RHS03_06688</name>
</gene>
<dbReference type="InterPro" id="IPR045341">
    <property type="entry name" value="DUF6532"/>
</dbReference>
<feature type="compositionally biased region" description="Basic and acidic residues" evidence="1">
    <location>
        <begin position="869"/>
        <end position="884"/>
    </location>
</feature>
<feature type="compositionally biased region" description="Polar residues" evidence="1">
    <location>
        <begin position="339"/>
        <end position="348"/>
    </location>
</feature>
<feature type="compositionally biased region" description="Polar residues" evidence="1">
    <location>
        <begin position="1"/>
        <end position="16"/>
    </location>
</feature>
<proteinExistence type="predicted"/>
<feature type="region of interest" description="Disordered" evidence="1">
    <location>
        <begin position="381"/>
        <end position="403"/>
    </location>
</feature>
<feature type="compositionally biased region" description="Acidic residues" evidence="1">
    <location>
        <begin position="71"/>
        <end position="90"/>
    </location>
</feature>
<feature type="compositionally biased region" description="Polar residues" evidence="1">
    <location>
        <begin position="268"/>
        <end position="279"/>
    </location>
</feature>
<feature type="compositionally biased region" description="Polar residues" evidence="1">
    <location>
        <begin position="817"/>
        <end position="844"/>
    </location>
</feature>
<dbReference type="EMBL" id="JACYCD010000232">
    <property type="protein sequence ID" value="KAF8700277.1"/>
    <property type="molecule type" value="Genomic_DNA"/>
</dbReference>
<feature type="compositionally biased region" description="Polar residues" evidence="1">
    <location>
        <begin position="235"/>
        <end position="262"/>
    </location>
</feature>
<dbReference type="OrthoDB" id="3232547at2759"/>
<dbReference type="Pfam" id="PF20149">
    <property type="entry name" value="DUF6532"/>
    <property type="match status" value="1"/>
</dbReference>
<feature type="non-terminal residue" evidence="3">
    <location>
        <position position="949"/>
    </location>
</feature>
<evidence type="ECO:0000313" key="3">
    <source>
        <dbReference type="EMBL" id="KAF8700277.1"/>
    </source>
</evidence>
<comment type="caution">
    <text evidence="3">The sequence shown here is derived from an EMBL/GenBank/DDBJ whole genome shotgun (WGS) entry which is preliminary data.</text>
</comment>
<feature type="compositionally biased region" description="Low complexity" evidence="1">
    <location>
        <begin position="100"/>
        <end position="120"/>
    </location>
</feature>
<feature type="region of interest" description="Disordered" evidence="1">
    <location>
        <begin position="293"/>
        <end position="348"/>
    </location>
</feature>
<accession>A0A8H7LSU3</accession>
<evidence type="ECO:0000256" key="1">
    <source>
        <dbReference type="SAM" id="MobiDB-lite"/>
    </source>
</evidence>
<evidence type="ECO:0000313" key="4">
    <source>
        <dbReference type="Proteomes" id="UP000602905"/>
    </source>
</evidence>
<name>A0A8H7LSU3_9AGAM</name>
<dbReference type="AlphaFoldDB" id="A0A8H7LSU3"/>
<reference evidence="3" key="1">
    <citation type="submission" date="2020-09" db="EMBL/GenBank/DDBJ databases">
        <title>Comparative genome analyses of four rice-infecting Rhizoctonia solani isolates reveal extensive enrichment of homogalacturonan modification genes.</title>
        <authorList>
            <person name="Lee D.-Y."/>
            <person name="Jeon J."/>
            <person name="Kim K.-T."/>
            <person name="Cheong K."/>
            <person name="Song H."/>
            <person name="Choi G."/>
            <person name="Ko J."/>
            <person name="Opiyo S.O."/>
            <person name="Zuo S."/>
            <person name="Madhav S."/>
            <person name="Lee Y.-H."/>
            <person name="Wang G.-L."/>
        </authorList>
    </citation>
    <scope>NUCLEOTIDE SEQUENCE</scope>
    <source>
        <strain evidence="3">AG1-IA WGL</strain>
    </source>
</reference>
<feature type="compositionally biased region" description="Basic and acidic residues" evidence="1">
    <location>
        <begin position="700"/>
        <end position="711"/>
    </location>
</feature>
<feature type="compositionally biased region" description="Polar residues" evidence="1">
    <location>
        <begin position="218"/>
        <end position="227"/>
    </location>
</feature>